<feature type="compositionally biased region" description="Polar residues" evidence="1">
    <location>
        <begin position="174"/>
        <end position="184"/>
    </location>
</feature>
<keyword evidence="2" id="KW-1133">Transmembrane helix</keyword>
<sequence length="575" mass="66077">MTTLETRIIEHHNYKTLFGPCFISFSIPILIPGLTLTFIGIYGNDTNFPKFGGWHIAGIVILSFAVVLLIIGIILRCIFRPLITPDIEAHLTPAHSIYGRDNQAFTSKERIIETMNNIYKGPPSDKHEQMRAASPRPDGRQDSSRTREERRDSKLVAAFVHGSPARRSSRESSDNTFSKHSNPTKPKEEDSYKGVSTAKQSEDFLERPHSTLDHYQDNSNELARFKVRGNTKENNQKQSSETVSKANESVIITIDKNGRPVVQKRDNQSLSDSKHSNAVFKEMENSLHKKKGERRNKRPSSEEDVDMEDSVMQAEEIESTNTEKHEGLREKQKSRRQSKEVYLEKEVFAQDASKIQEERRERQKSKRQSKDDYFEKEVFVEDAPELHDTRRERHKSRRKSRDEYTEKEVFAKDPDSSSRKDKSLYSEGIRQTKHKRHRNSSTMSSDELILGSSHATTTVEATATVHAETIGRVDTHVHSSDLRTDEETKASVRKLRKKKKKRKSILIGDQEITELETVPNINIHSYETTEQFPSPVMDTGKEESVQDFRKNRLKKELSTSNISQDSLLAQYMMPT</sequence>
<reference evidence="3" key="1">
    <citation type="journal article" date="2021" name="Genome Biol. Evol.">
        <title>A High-Quality Reference Genome for a Parasitic Bivalve with Doubly Uniparental Inheritance (Bivalvia: Unionida).</title>
        <authorList>
            <person name="Smith C.H."/>
        </authorList>
    </citation>
    <scope>NUCLEOTIDE SEQUENCE</scope>
    <source>
        <strain evidence="3">CHS0354</strain>
    </source>
</reference>
<feature type="transmembrane region" description="Helical" evidence="2">
    <location>
        <begin position="21"/>
        <end position="42"/>
    </location>
</feature>
<feature type="region of interest" description="Disordered" evidence="1">
    <location>
        <begin position="254"/>
        <end position="447"/>
    </location>
</feature>
<comment type="caution">
    <text evidence="3">The sequence shown here is derived from an EMBL/GenBank/DDBJ whole genome shotgun (WGS) entry which is preliminary data.</text>
</comment>
<feature type="compositionally biased region" description="Basic and acidic residues" evidence="1">
    <location>
        <begin position="368"/>
        <end position="391"/>
    </location>
</feature>
<evidence type="ECO:0000256" key="1">
    <source>
        <dbReference type="SAM" id="MobiDB-lite"/>
    </source>
</evidence>
<feature type="compositionally biased region" description="Basic residues" evidence="1">
    <location>
        <begin position="288"/>
        <end position="298"/>
    </location>
</feature>
<dbReference type="Proteomes" id="UP001195483">
    <property type="component" value="Unassembled WGS sequence"/>
</dbReference>
<feature type="compositionally biased region" description="Basic and acidic residues" evidence="1">
    <location>
        <begin position="321"/>
        <end position="361"/>
    </location>
</feature>
<feature type="transmembrane region" description="Helical" evidence="2">
    <location>
        <begin position="54"/>
        <end position="75"/>
    </location>
</feature>
<organism evidence="3 4">
    <name type="scientific">Potamilus streckersoni</name>
    <dbReference type="NCBI Taxonomy" id="2493646"/>
    <lineage>
        <taxon>Eukaryota</taxon>
        <taxon>Metazoa</taxon>
        <taxon>Spiralia</taxon>
        <taxon>Lophotrochozoa</taxon>
        <taxon>Mollusca</taxon>
        <taxon>Bivalvia</taxon>
        <taxon>Autobranchia</taxon>
        <taxon>Heteroconchia</taxon>
        <taxon>Palaeoheterodonta</taxon>
        <taxon>Unionida</taxon>
        <taxon>Unionoidea</taxon>
        <taxon>Unionidae</taxon>
        <taxon>Ambleminae</taxon>
        <taxon>Lampsilini</taxon>
        <taxon>Potamilus</taxon>
    </lineage>
</organism>
<reference evidence="3" key="2">
    <citation type="journal article" date="2021" name="Genome Biol. Evol.">
        <title>Developing a high-quality reference genome for a parasitic bivalve with doubly uniparental inheritance (Bivalvia: Unionida).</title>
        <authorList>
            <person name="Smith C.H."/>
        </authorList>
    </citation>
    <scope>NUCLEOTIDE SEQUENCE</scope>
    <source>
        <strain evidence="3">CHS0354</strain>
        <tissue evidence="3">Mantle</tissue>
    </source>
</reference>
<evidence type="ECO:0000313" key="4">
    <source>
        <dbReference type="Proteomes" id="UP001195483"/>
    </source>
</evidence>
<reference evidence="3" key="3">
    <citation type="submission" date="2023-05" db="EMBL/GenBank/DDBJ databases">
        <authorList>
            <person name="Smith C.H."/>
        </authorList>
    </citation>
    <scope>NUCLEOTIDE SEQUENCE</scope>
    <source>
        <strain evidence="3">CHS0354</strain>
        <tissue evidence="3">Mantle</tissue>
    </source>
</reference>
<gene>
    <name evidence="3" type="ORF">CHS0354_028163</name>
</gene>
<evidence type="ECO:0000256" key="2">
    <source>
        <dbReference type="SAM" id="Phobius"/>
    </source>
</evidence>
<keyword evidence="4" id="KW-1185">Reference proteome</keyword>
<evidence type="ECO:0000313" key="3">
    <source>
        <dbReference type="EMBL" id="KAK3610764.1"/>
    </source>
</evidence>
<feature type="region of interest" description="Disordered" evidence="1">
    <location>
        <begin position="117"/>
        <end position="200"/>
    </location>
</feature>
<accession>A0AAE0TI22</accession>
<dbReference type="AlphaFoldDB" id="A0AAE0TI22"/>
<feature type="compositionally biased region" description="Basic and acidic residues" evidence="1">
    <location>
        <begin position="137"/>
        <end position="154"/>
    </location>
</feature>
<name>A0AAE0TI22_9BIVA</name>
<protein>
    <submittedName>
        <fullName evidence="3">Uncharacterized protein</fullName>
    </submittedName>
</protein>
<keyword evidence="2" id="KW-0812">Transmembrane</keyword>
<keyword evidence="2" id="KW-0472">Membrane</keyword>
<feature type="compositionally biased region" description="Basic and acidic residues" evidence="1">
    <location>
        <begin position="263"/>
        <end position="287"/>
    </location>
</feature>
<proteinExistence type="predicted"/>
<feature type="compositionally biased region" description="Basic and acidic residues" evidence="1">
    <location>
        <begin position="400"/>
        <end position="424"/>
    </location>
</feature>
<dbReference type="EMBL" id="JAEAOA010001692">
    <property type="protein sequence ID" value="KAK3610764.1"/>
    <property type="molecule type" value="Genomic_DNA"/>
</dbReference>